<organism evidence="3">
    <name type="scientific">mine drainage metagenome</name>
    <dbReference type="NCBI Taxonomy" id="410659"/>
    <lineage>
        <taxon>unclassified sequences</taxon>
        <taxon>metagenomes</taxon>
        <taxon>ecological metagenomes</taxon>
    </lineage>
</organism>
<dbReference type="AlphaFoldDB" id="E6Q5D7"/>
<dbReference type="Pfam" id="PF00990">
    <property type="entry name" value="GGDEF"/>
    <property type="match status" value="1"/>
</dbReference>
<dbReference type="Pfam" id="PF13185">
    <property type="entry name" value="GAF_2"/>
    <property type="match status" value="1"/>
</dbReference>
<dbReference type="Pfam" id="PF08448">
    <property type="entry name" value="PAS_4"/>
    <property type="match status" value="2"/>
</dbReference>
<dbReference type="InterPro" id="IPR000014">
    <property type="entry name" value="PAS"/>
</dbReference>
<protein>
    <recommendedName>
        <fullName evidence="4">Diguanylate cyclase</fullName>
    </recommendedName>
</protein>
<comment type="caution">
    <text evidence="3">The sequence shown here is derived from an EMBL/GenBank/DDBJ whole genome shotgun (WGS) entry which is preliminary data.</text>
</comment>
<dbReference type="Gene3D" id="3.30.450.20">
    <property type="entry name" value="PAS domain"/>
    <property type="match status" value="2"/>
</dbReference>
<dbReference type="Gene3D" id="3.30.450.40">
    <property type="match status" value="1"/>
</dbReference>
<reference evidence="3" key="1">
    <citation type="submission" date="2009-10" db="EMBL/GenBank/DDBJ databases">
        <title>Diversity of trophic interactions inside an arsenic-rich microbial ecosystem.</title>
        <authorList>
            <person name="Bertin P.N."/>
            <person name="Heinrich-Salmeron A."/>
            <person name="Pelletier E."/>
            <person name="Goulhen-Chollet F."/>
            <person name="Arsene-Ploetze F."/>
            <person name="Gallien S."/>
            <person name="Calteau A."/>
            <person name="Vallenet D."/>
            <person name="Casiot C."/>
            <person name="Chane-Woon-Ming B."/>
            <person name="Giloteaux L."/>
            <person name="Barakat M."/>
            <person name="Bonnefoy V."/>
            <person name="Bruneel O."/>
            <person name="Chandler M."/>
            <person name="Cleiss J."/>
            <person name="Duran R."/>
            <person name="Elbaz-Poulichet F."/>
            <person name="Fonknechten N."/>
            <person name="Lauga B."/>
            <person name="Mornico D."/>
            <person name="Ortet P."/>
            <person name="Schaeffer C."/>
            <person name="Siguier P."/>
            <person name="Alexander Thil Smith A."/>
            <person name="Van Dorsselaer A."/>
            <person name="Weissenbach J."/>
            <person name="Medigue C."/>
            <person name="Le Paslier D."/>
        </authorList>
    </citation>
    <scope>NUCLEOTIDE SEQUENCE</scope>
</reference>
<dbReference type="CDD" id="cd00130">
    <property type="entry name" value="PAS"/>
    <property type="match status" value="1"/>
</dbReference>
<dbReference type="SUPFAM" id="SSF55785">
    <property type="entry name" value="PYP-like sensor domain (PAS domain)"/>
    <property type="match status" value="2"/>
</dbReference>
<dbReference type="EMBL" id="CABO01000037">
    <property type="protein sequence ID" value="CBI02402.1"/>
    <property type="molecule type" value="Genomic_DNA"/>
</dbReference>
<dbReference type="InterPro" id="IPR029016">
    <property type="entry name" value="GAF-like_dom_sf"/>
</dbReference>
<dbReference type="CDD" id="cd01949">
    <property type="entry name" value="GGDEF"/>
    <property type="match status" value="1"/>
</dbReference>
<dbReference type="PANTHER" id="PTHR44757">
    <property type="entry name" value="DIGUANYLATE CYCLASE DGCP"/>
    <property type="match status" value="1"/>
</dbReference>
<dbReference type="NCBIfam" id="TIGR00254">
    <property type="entry name" value="GGDEF"/>
    <property type="match status" value="1"/>
</dbReference>
<evidence type="ECO:0000259" key="2">
    <source>
        <dbReference type="PROSITE" id="PS50887"/>
    </source>
</evidence>
<dbReference type="InterPro" id="IPR052155">
    <property type="entry name" value="Biofilm_reg_signaling"/>
</dbReference>
<dbReference type="SMART" id="SM00267">
    <property type="entry name" value="GGDEF"/>
    <property type="match status" value="1"/>
</dbReference>
<dbReference type="InterPro" id="IPR029787">
    <property type="entry name" value="Nucleotide_cyclase"/>
</dbReference>
<accession>E6Q5D7</accession>
<dbReference type="SUPFAM" id="SSF55073">
    <property type="entry name" value="Nucleotide cyclase"/>
    <property type="match status" value="1"/>
</dbReference>
<feature type="domain" description="PAS" evidence="1">
    <location>
        <begin position="45"/>
        <end position="115"/>
    </location>
</feature>
<dbReference type="PANTHER" id="PTHR44757:SF2">
    <property type="entry name" value="BIOFILM ARCHITECTURE MAINTENANCE PROTEIN MBAA"/>
    <property type="match status" value="1"/>
</dbReference>
<dbReference type="Gene3D" id="3.30.70.270">
    <property type="match status" value="1"/>
</dbReference>
<dbReference type="InterPro" id="IPR013656">
    <property type="entry name" value="PAS_4"/>
</dbReference>
<dbReference type="InterPro" id="IPR035965">
    <property type="entry name" value="PAS-like_dom_sf"/>
</dbReference>
<dbReference type="PROSITE" id="PS50887">
    <property type="entry name" value="GGDEF"/>
    <property type="match status" value="1"/>
</dbReference>
<dbReference type="InterPro" id="IPR000160">
    <property type="entry name" value="GGDEF_dom"/>
</dbReference>
<name>E6Q5D7_9ZZZZ</name>
<dbReference type="SUPFAM" id="SSF55781">
    <property type="entry name" value="GAF domain-like"/>
    <property type="match status" value="1"/>
</dbReference>
<evidence type="ECO:0000313" key="3">
    <source>
        <dbReference type="EMBL" id="CBI02402.1"/>
    </source>
</evidence>
<feature type="domain" description="GGDEF" evidence="2">
    <location>
        <begin position="489"/>
        <end position="626"/>
    </location>
</feature>
<sequence length="626" mass="68541">MLPTIDAVAVGVIALVLLVAAIAIEIERRKLAANLGIGRRKYVQLRARFAALYDRSPDAIASYDLEGHLIHGNAAALAFLGYAPGEMLGRHYATHIAPESIDETSAAFERAASGSTEYLVTRFIDSQGARLDVLATVAPIVEDGMTIAVLATARDLRQIVPLEARSAQIEQRFDALFDGHATPLIELDAQGRYRRVNAAFERFGGASHAIAFRLFEEDVAPADLTTLRTAFARVMLGEHPQSELNVVRNNGESVSMRCSFSPIVVDRSIDGAYVALEDISEMRDLAHRERMRSERMRELLALAAASGLEFDAQIERVMRFGIESLGSDACFVTHVKGDAVVVERCVGATEIPVGMEIAFGRTFSREAFGTDVVLAIDDTQGGNWRLDPATDWQGWRSVLLATIWVEGVPYGTVSFESRRPRAGAMRFDEADRDFMRLLAALLGSAMERDLQVKRMGELAFYDPLTSLPNRSNFAESLRREITRATRSNAQVALFYIDLDGFKGVNDAYGHGVGDEVLLEVARRFDGVVRASDTIARIGGDEFAVIQSDATDLSIERLERRIAEALASPVSARNLSIPIGASVGIALFPNDATDTARLIEQADAAMYARKRSRSRRSDGAEHLRSTS</sequence>
<evidence type="ECO:0000259" key="1">
    <source>
        <dbReference type="PROSITE" id="PS50112"/>
    </source>
</evidence>
<gene>
    <name evidence="3" type="ORF">CARN4_2360</name>
</gene>
<dbReference type="PROSITE" id="PS50112">
    <property type="entry name" value="PAS"/>
    <property type="match status" value="1"/>
</dbReference>
<evidence type="ECO:0008006" key="4">
    <source>
        <dbReference type="Google" id="ProtNLM"/>
    </source>
</evidence>
<dbReference type="SMART" id="SM00065">
    <property type="entry name" value="GAF"/>
    <property type="match status" value="1"/>
</dbReference>
<dbReference type="NCBIfam" id="TIGR00229">
    <property type="entry name" value="sensory_box"/>
    <property type="match status" value="2"/>
</dbReference>
<proteinExistence type="predicted"/>
<dbReference type="SMART" id="SM00091">
    <property type="entry name" value="PAS"/>
    <property type="match status" value="2"/>
</dbReference>
<dbReference type="InterPro" id="IPR003018">
    <property type="entry name" value="GAF"/>
</dbReference>
<dbReference type="InterPro" id="IPR043128">
    <property type="entry name" value="Rev_trsase/Diguanyl_cyclase"/>
</dbReference>